<dbReference type="InterPro" id="IPR019257">
    <property type="entry name" value="MeTrfase_dom"/>
</dbReference>
<accession>A0A291LW40</accession>
<dbReference type="GO" id="GO:0008168">
    <property type="term" value="F:methyltransferase activity"/>
    <property type="evidence" value="ECO:0007669"/>
    <property type="project" value="UniProtKB-KW"/>
</dbReference>
<gene>
    <name evidence="4" type="ORF">CBW24_02220</name>
</gene>
<dbReference type="Gene3D" id="3.40.50.150">
    <property type="entry name" value="Vaccinia Virus protein VP39"/>
    <property type="match status" value="1"/>
</dbReference>
<keyword evidence="1 4" id="KW-0489">Methyltransferase</keyword>
<dbReference type="InterPro" id="IPR051128">
    <property type="entry name" value="EgtD_Methyltrsf_superfamily"/>
</dbReference>
<dbReference type="Proteomes" id="UP000219050">
    <property type="component" value="Chromosome"/>
</dbReference>
<dbReference type="InterPro" id="IPR029063">
    <property type="entry name" value="SAM-dependent_MTases_sf"/>
</dbReference>
<keyword evidence="5" id="KW-1185">Reference proteome</keyword>
<organism evidence="4 5">
    <name type="scientific">Pacificitalea manganoxidans</name>
    <dbReference type="NCBI Taxonomy" id="1411902"/>
    <lineage>
        <taxon>Bacteria</taxon>
        <taxon>Pseudomonadati</taxon>
        <taxon>Pseudomonadota</taxon>
        <taxon>Alphaproteobacteria</taxon>
        <taxon>Rhodobacterales</taxon>
        <taxon>Paracoccaceae</taxon>
        <taxon>Pacificitalea</taxon>
    </lineage>
</organism>
<proteinExistence type="predicted"/>
<dbReference type="InterPro" id="IPR035094">
    <property type="entry name" value="EgtD"/>
</dbReference>
<evidence type="ECO:0000313" key="4">
    <source>
        <dbReference type="EMBL" id="ATI40930.1"/>
    </source>
</evidence>
<evidence type="ECO:0000256" key="1">
    <source>
        <dbReference type="ARBA" id="ARBA00022603"/>
    </source>
</evidence>
<evidence type="ECO:0000256" key="2">
    <source>
        <dbReference type="ARBA" id="ARBA00022679"/>
    </source>
</evidence>
<dbReference type="NCBIfam" id="TIGR03438">
    <property type="entry name" value="egtD_ergothio"/>
    <property type="match status" value="1"/>
</dbReference>
<dbReference type="OrthoDB" id="5289726at2"/>
<dbReference type="KEGG" id="cmag:CBW24_02220"/>
<sequence>MKHATPENEFARALLKGLSDSPKTAEAKWFYDAAGSALFERITELPEYYPTRTEIGILRDRLPEIAAHVPAGAALIEFGSGASVKTRVLLDGLDQLAAYVPIDISAQFLAETADGLRRDYPALTIHPVTGDFMTQLTLPPALDARPKVGFFPGSTIGNLDRDAAVALLAQARHWPDAAGFILGADLVKDADVLRAAYDDAQGVTAEFNRNLLHRANREAGADFDPDSFAHEARWNAAEARIEMHLVSRAAQRVQVAGQHIDFAEGETIHTENSRKYTAESLTDMAQAAGWRVADLLTDPQDYFAVALLKPA</sequence>
<dbReference type="PANTHER" id="PTHR43397">
    <property type="entry name" value="ERGOTHIONEINE BIOSYNTHESIS PROTEIN 1"/>
    <property type="match status" value="1"/>
</dbReference>
<protein>
    <submittedName>
        <fullName evidence="4">L-histidine N(Alpha)-methyltransferase</fullName>
    </submittedName>
</protein>
<evidence type="ECO:0000313" key="5">
    <source>
        <dbReference type="Proteomes" id="UP000219050"/>
    </source>
</evidence>
<dbReference type="SUPFAM" id="SSF53335">
    <property type="entry name" value="S-adenosyl-L-methionine-dependent methyltransferases"/>
    <property type="match status" value="1"/>
</dbReference>
<feature type="domain" description="Histidine-specific methyltransferase SAM-dependent" evidence="3">
    <location>
        <begin position="11"/>
        <end position="309"/>
    </location>
</feature>
<dbReference type="RefSeq" id="WP_097372537.1">
    <property type="nucleotide sequence ID" value="NZ_CP021404.1"/>
</dbReference>
<dbReference type="InterPro" id="IPR017804">
    <property type="entry name" value="MeTrfase_EgtD-like"/>
</dbReference>
<keyword evidence="2 4" id="KW-0808">Transferase</keyword>
<name>A0A291LW40_9RHOB</name>
<dbReference type="EMBL" id="CP021404">
    <property type="protein sequence ID" value="ATI40930.1"/>
    <property type="molecule type" value="Genomic_DNA"/>
</dbReference>
<dbReference type="PANTHER" id="PTHR43397:SF1">
    <property type="entry name" value="ERGOTHIONEINE BIOSYNTHESIS PROTEIN 1"/>
    <property type="match status" value="1"/>
</dbReference>
<reference evidence="4 5" key="1">
    <citation type="submission" date="2017-05" db="EMBL/GenBank/DDBJ databases">
        <title>Comparative genomic and metabolic analysis of manganese-oxidizing mechanisms in Celeribater manganoxidans DY25T: its adaption to the environment of polymetallic nodule.</title>
        <authorList>
            <person name="Wang X."/>
        </authorList>
    </citation>
    <scope>NUCLEOTIDE SEQUENCE [LARGE SCALE GENOMIC DNA]</scope>
    <source>
        <strain evidence="4 5">DY25</strain>
    </source>
</reference>
<dbReference type="Pfam" id="PF10017">
    <property type="entry name" value="Methyltransf_33"/>
    <property type="match status" value="1"/>
</dbReference>
<dbReference type="GO" id="GO:0032259">
    <property type="term" value="P:methylation"/>
    <property type="evidence" value="ECO:0007669"/>
    <property type="project" value="UniProtKB-KW"/>
</dbReference>
<dbReference type="AlphaFoldDB" id="A0A291LW40"/>
<evidence type="ECO:0000259" key="3">
    <source>
        <dbReference type="Pfam" id="PF10017"/>
    </source>
</evidence>
<dbReference type="PIRSF" id="PIRSF018005">
    <property type="entry name" value="UCP018005"/>
    <property type="match status" value="1"/>
</dbReference>